<dbReference type="EMBL" id="MT145045">
    <property type="protein sequence ID" value="QJI02949.1"/>
    <property type="molecule type" value="Genomic_DNA"/>
</dbReference>
<reference evidence="1" key="1">
    <citation type="submission" date="2020-03" db="EMBL/GenBank/DDBJ databases">
        <title>The deep terrestrial virosphere.</title>
        <authorList>
            <person name="Holmfeldt K."/>
            <person name="Nilsson E."/>
            <person name="Simone D."/>
            <person name="Lopez-Fernandez M."/>
            <person name="Wu X."/>
            <person name="de Brujin I."/>
            <person name="Lundin D."/>
            <person name="Andersson A."/>
            <person name="Bertilsson S."/>
            <person name="Dopson M."/>
        </authorList>
    </citation>
    <scope>NUCLEOTIDE SEQUENCE</scope>
    <source>
        <strain evidence="1">TM448B03893</strain>
    </source>
</reference>
<dbReference type="AlphaFoldDB" id="A0A6M3XYC8"/>
<proteinExistence type="predicted"/>
<sequence>MDIKLDEQLCKKYPKIFAQRHKDMKETAMCWGFECSDGWYWLIDMLCSQLQWDIDHNKHPQIEAIQVKEKFGTLRFYTNGADDTQYGMINLAEFMSGYICEKCGSTENVTQTEGWIVTLCEKCMAERKK</sequence>
<evidence type="ECO:0000313" key="1">
    <source>
        <dbReference type="EMBL" id="QJI02949.1"/>
    </source>
</evidence>
<protein>
    <submittedName>
        <fullName evidence="1">Uncharacterized protein</fullName>
    </submittedName>
</protein>
<accession>A0A6M3XYC8</accession>
<gene>
    <name evidence="1" type="ORF">TM448B03893_0007</name>
</gene>
<organism evidence="1">
    <name type="scientific">viral metagenome</name>
    <dbReference type="NCBI Taxonomy" id="1070528"/>
    <lineage>
        <taxon>unclassified sequences</taxon>
        <taxon>metagenomes</taxon>
        <taxon>organismal metagenomes</taxon>
    </lineage>
</organism>
<name>A0A6M3XYC8_9ZZZZ</name>